<evidence type="ECO:0000256" key="4">
    <source>
        <dbReference type="SAM" id="Phobius"/>
    </source>
</evidence>
<dbReference type="PROSITE" id="PS01124">
    <property type="entry name" value="HTH_ARAC_FAMILY_2"/>
    <property type="match status" value="1"/>
</dbReference>
<feature type="domain" description="HTH araC/xylS-type" evidence="5">
    <location>
        <begin position="650"/>
        <end position="749"/>
    </location>
</feature>
<dbReference type="SMART" id="SM00342">
    <property type="entry name" value="HTH_ARAC"/>
    <property type="match status" value="1"/>
</dbReference>
<feature type="transmembrane region" description="Helical" evidence="4">
    <location>
        <begin position="274"/>
        <end position="293"/>
    </location>
</feature>
<dbReference type="Proteomes" id="UP000639396">
    <property type="component" value="Unassembled WGS sequence"/>
</dbReference>
<evidence type="ECO:0000313" key="7">
    <source>
        <dbReference type="Proteomes" id="UP000639396"/>
    </source>
</evidence>
<dbReference type="Pfam" id="PF17853">
    <property type="entry name" value="GGDEF_2"/>
    <property type="match status" value="1"/>
</dbReference>
<keyword evidence="1" id="KW-0805">Transcription regulation</keyword>
<dbReference type="AlphaFoldDB" id="A0A927C9N8"/>
<protein>
    <submittedName>
        <fullName evidence="6">AraC family transcriptional regulator</fullName>
    </submittedName>
</protein>
<evidence type="ECO:0000256" key="2">
    <source>
        <dbReference type="ARBA" id="ARBA00023125"/>
    </source>
</evidence>
<dbReference type="InterPro" id="IPR018062">
    <property type="entry name" value="HTH_AraC-typ_CS"/>
</dbReference>
<gene>
    <name evidence="6" type="ORF">IDH45_09830</name>
</gene>
<keyword evidence="7" id="KW-1185">Reference proteome</keyword>
<sequence length="758" mass="86625">MKKHWFNRFLVSYLPIFIFINSVLVFIFFLVLSDQVRSQAVKANQAAAEQALQSVDYSLRSVHEMVMKEFRINEDLQQFFIETAAPSPIVHAKVSSLLSGMTLSNDLIHNIYLYRDYDRRVLTNKMMVDADEFAEKEFVQEAFADKTAANWTNIREVLSEPAVTEPVKVVSLVRRYPILSGDSGVIVINVNASLLQKRVDEMTGGRKSFMELYDREGTRFFDKRLQFAGNAEAEGKGKGDPVLSTAVSDLTGWELRSGYKSIPFFSFASLVSNVWAWLAFGSILFGAAAIFYVSRRNYKPIELILERISASPALASDARPGDGRFDEFKRISTALDDLIEQSDHFKQRQYEDLAYRKQIFFEELLSGERPVSLDEWNKEMARFGLRSGFGSLMTAVAEIDRYSTFSDMYSHKDQLLLKYGLSAAIKEVAESESAAVASEWMSNRHLAVIFLLPGGPSEQAARVPELCERAREWVKANLRMTVTFGIGDRVEEIGDVSLSYEEAMQALKFKPVLGSDKVISAADCMPAQHNGMDLILQTARALAQSFRLNEESWKEMYSRIFDILREGSFSRDDIVHVLNYMNFCLEKEMMDLPVDVQLVWRETAQPQLLAGSARFELLEDVERELYGVLSDAAGRFLAMRQQRHNHKLIQEIKLYLEQNYANPDLSLDHISEHFELSPKYFSRLFKEEFGEKFTEFLVKLRVQEAKRLLVETDEPVQTISVKVGYLHALSFIRMFKKITSMTPGLFRSEHQNPGKSEK</sequence>
<reference evidence="6" key="1">
    <citation type="submission" date="2020-09" db="EMBL/GenBank/DDBJ databases">
        <title>A novel bacterium of genus Paenibacillus, isolated from South China Sea.</title>
        <authorList>
            <person name="Huang H."/>
            <person name="Mo K."/>
            <person name="Hu Y."/>
        </authorList>
    </citation>
    <scope>NUCLEOTIDE SEQUENCE</scope>
    <source>
        <strain evidence="6">IB182363</strain>
    </source>
</reference>
<dbReference type="GO" id="GO:0043565">
    <property type="term" value="F:sequence-specific DNA binding"/>
    <property type="evidence" value="ECO:0007669"/>
    <property type="project" value="InterPro"/>
</dbReference>
<keyword evidence="3" id="KW-0804">Transcription</keyword>
<dbReference type="PANTHER" id="PTHR43280">
    <property type="entry name" value="ARAC-FAMILY TRANSCRIPTIONAL REGULATOR"/>
    <property type="match status" value="1"/>
</dbReference>
<name>A0A927C9N8_9BACL</name>
<dbReference type="RefSeq" id="WP_190927019.1">
    <property type="nucleotide sequence ID" value="NZ_JACXJA010000010.1"/>
</dbReference>
<dbReference type="SUPFAM" id="SSF46689">
    <property type="entry name" value="Homeodomain-like"/>
    <property type="match status" value="2"/>
</dbReference>
<keyword evidence="4" id="KW-0472">Membrane</keyword>
<evidence type="ECO:0000256" key="1">
    <source>
        <dbReference type="ARBA" id="ARBA00023015"/>
    </source>
</evidence>
<comment type="caution">
    <text evidence="6">The sequence shown here is derived from an EMBL/GenBank/DDBJ whole genome shotgun (WGS) entry which is preliminary data.</text>
</comment>
<dbReference type="PANTHER" id="PTHR43280:SF28">
    <property type="entry name" value="HTH-TYPE TRANSCRIPTIONAL ACTIVATOR RHAS"/>
    <property type="match status" value="1"/>
</dbReference>
<dbReference type="Gene3D" id="1.10.10.60">
    <property type="entry name" value="Homeodomain-like"/>
    <property type="match status" value="2"/>
</dbReference>
<dbReference type="EMBL" id="JACXJA010000010">
    <property type="protein sequence ID" value="MBD2862281.1"/>
    <property type="molecule type" value="Genomic_DNA"/>
</dbReference>
<dbReference type="InterPro" id="IPR009057">
    <property type="entry name" value="Homeodomain-like_sf"/>
</dbReference>
<dbReference type="PROSITE" id="PS00041">
    <property type="entry name" value="HTH_ARAC_FAMILY_1"/>
    <property type="match status" value="1"/>
</dbReference>
<organism evidence="6 7">
    <name type="scientific">Paenibacillus oceani</name>
    <dbReference type="NCBI Taxonomy" id="2772510"/>
    <lineage>
        <taxon>Bacteria</taxon>
        <taxon>Bacillati</taxon>
        <taxon>Bacillota</taxon>
        <taxon>Bacilli</taxon>
        <taxon>Bacillales</taxon>
        <taxon>Paenibacillaceae</taxon>
        <taxon>Paenibacillus</taxon>
    </lineage>
</organism>
<dbReference type="InterPro" id="IPR041522">
    <property type="entry name" value="CdaR_GGDEF"/>
</dbReference>
<evidence type="ECO:0000313" key="6">
    <source>
        <dbReference type="EMBL" id="MBD2862281.1"/>
    </source>
</evidence>
<dbReference type="InterPro" id="IPR018060">
    <property type="entry name" value="HTH_AraC"/>
</dbReference>
<keyword evidence="4" id="KW-0812">Transmembrane</keyword>
<keyword evidence="4" id="KW-1133">Transmembrane helix</keyword>
<proteinExistence type="predicted"/>
<evidence type="ECO:0000259" key="5">
    <source>
        <dbReference type="PROSITE" id="PS01124"/>
    </source>
</evidence>
<accession>A0A927C9N8</accession>
<dbReference type="Pfam" id="PF12833">
    <property type="entry name" value="HTH_18"/>
    <property type="match status" value="1"/>
</dbReference>
<evidence type="ECO:0000256" key="3">
    <source>
        <dbReference type="ARBA" id="ARBA00023163"/>
    </source>
</evidence>
<dbReference type="GO" id="GO:0003700">
    <property type="term" value="F:DNA-binding transcription factor activity"/>
    <property type="evidence" value="ECO:0007669"/>
    <property type="project" value="InterPro"/>
</dbReference>
<keyword evidence="2" id="KW-0238">DNA-binding</keyword>
<feature type="transmembrane region" description="Helical" evidence="4">
    <location>
        <begin position="12"/>
        <end position="32"/>
    </location>
</feature>